<dbReference type="SUPFAM" id="SSF53474">
    <property type="entry name" value="alpha/beta-Hydrolases"/>
    <property type="match status" value="2"/>
</dbReference>
<accession>A0A8S9PST2</accession>
<comment type="caution">
    <text evidence="1">The sequence shown here is derived from an EMBL/GenBank/DDBJ whole genome shotgun (WGS) entry which is preliminary data.</text>
</comment>
<evidence type="ECO:0000313" key="1">
    <source>
        <dbReference type="EMBL" id="KAF3521646.1"/>
    </source>
</evidence>
<proteinExistence type="predicted"/>
<organism evidence="1 2">
    <name type="scientific">Brassica cretica</name>
    <name type="common">Mustard</name>
    <dbReference type="NCBI Taxonomy" id="69181"/>
    <lineage>
        <taxon>Eukaryota</taxon>
        <taxon>Viridiplantae</taxon>
        <taxon>Streptophyta</taxon>
        <taxon>Embryophyta</taxon>
        <taxon>Tracheophyta</taxon>
        <taxon>Spermatophyta</taxon>
        <taxon>Magnoliopsida</taxon>
        <taxon>eudicotyledons</taxon>
        <taxon>Gunneridae</taxon>
        <taxon>Pentapetalae</taxon>
        <taxon>rosids</taxon>
        <taxon>malvids</taxon>
        <taxon>Brassicales</taxon>
        <taxon>Brassicaceae</taxon>
        <taxon>Brassiceae</taxon>
        <taxon>Brassica</taxon>
    </lineage>
</organism>
<dbReference type="Gene3D" id="3.40.50.1820">
    <property type="entry name" value="alpha/beta hydrolase"/>
    <property type="match status" value="2"/>
</dbReference>
<dbReference type="Proteomes" id="UP000712600">
    <property type="component" value="Unassembled WGS sequence"/>
</dbReference>
<evidence type="ECO:0008006" key="3">
    <source>
        <dbReference type="Google" id="ProtNLM"/>
    </source>
</evidence>
<dbReference type="PANTHER" id="PTHR11005">
    <property type="entry name" value="LYSOSOMAL ACID LIPASE-RELATED"/>
    <property type="match status" value="1"/>
</dbReference>
<gene>
    <name evidence="1" type="ORF">F2Q69_00051523</name>
</gene>
<dbReference type="EMBL" id="QGKX02001347">
    <property type="protein sequence ID" value="KAF3521646.1"/>
    <property type="molecule type" value="Genomic_DNA"/>
</dbReference>
<dbReference type="AlphaFoldDB" id="A0A8S9PST2"/>
<sequence>MDALRVQLSSGSLTSSVAASSLLSQPRPPFSSLQFGRVGSSPAVGSVSANETCTADELHYVPVPNSDWRAALWRYLPSPKAPKRKHPLLLLSGIASNAFTYDLSPECSFARSMSGSGFDTWILELRGAGLSSLNVDTVTGKESRTNEQQIVSGLLENVINVSERMEKVFDEGFKFLGLQDRLSKRVGDFKQRLEVFPRYNWDFDNYLEEDIPSAMEYVRTQTKPEDGKLLAIGHSMGGMLLYAMLSRCGLKGMDSGLASVTTIASTLEYSSSGTLLKYLLPMAKPAQALNVSALPIDTMLEMAHPLICRPPYALSWLTTNISAPQMMDPEVIEKLVLNSLCPVPAKLLYQLATSVDKGGLRDRTGSFYYKDHISTTNVPILALAGDWDIVCPPDAVYETVKLIPEHLATYKVFGSPGGPHYGHQDIISGRTNKKLGKQLSVRSFTAYIIKQPLFCSGNIVGHSAWWSMDALRVQLSSGSLTSSVVASSLLSQPRPPFSSLQLGRVGSSPAVGSVSAKETCTADELHYVPVPNSDWRAALWRYLPSPKAPKRKHPLLLLSGIASNAFTYDLSPECSFARFMSGSGFDTWILELRGAGLSSLNAESRKDEQQIVSDLLENVINVSERMENVLDEGFKFLGLQDRLSKRVGDFKQRLEVIPRYNWDFDNYLEEDIPSAMEYVRTQTKPEDGKLLAIGHSMGGMLFYALLSRCGLKGIDSGLASVTTIASTLDYSSSGTLLKYLLPMAKPAQALNVSALPIDTMLEMAHPLICRPPYALSWLTTNISAPQMMEPEVIEKLVLNSLCPVPAKLLYQLATSVDKGGLRDRTGSFYYKDHISTTNVPILALAGDWDIVCPPDAVYETVKLIPEHLATYKVFGSPGGPHYGHQDIISGRTARSETYPLIIQFLQRHDQS</sequence>
<dbReference type="InterPro" id="IPR029058">
    <property type="entry name" value="AB_hydrolase_fold"/>
</dbReference>
<evidence type="ECO:0000313" key="2">
    <source>
        <dbReference type="Proteomes" id="UP000712600"/>
    </source>
</evidence>
<reference evidence="1" key="1">
    <citation type="submission" date="2019-12" db="EMBL/GenBank/DDBJ databases">
        <title>Genome sequencing and annotation of Brassica cretica.</title>
        <authorList>
            <person name="Studholme D.J."/>
            <person name="Sarris P."/>
        </authorList>
    </citation>
    <scope>NUCLEOTIDE SEQUENCE</scope>
    <source>
        <strain evidence="1">PFS-109/04</strain>
        <tissue evidence="1">Leaf</tissue>
    </source>
</reference>
<protein>
    <recommendedName>
        <fullName evidence="3">AB hydrolase-1 domain-containing protein</fullName>
    </recommendedName>
</protein>
<name>A0A8S9PST2_BRACR</name>